<evidence type="ECO:0000313" key="5">
    <source>
        <dbReference type="Proteomes" id="UP000736583"/>
    </source>
</evidence>
<evidence type="ECO:0000259" key="3">
    <source>
        <dbReference type="PROSITE" id="PS50977"/>
    </source>
</evidence>
<sequence length="196" mass="23875">MGVKTEDRIKRVSFKLFLEKGYYGTSIREICKLSHIEAPTLYYYFKSKKGLLLSLYDYSWEKYMDEFNNINLLGSNISPEEKLFEILIFDINYTYKNPSYSKFNIKCRIFPPKELNEELIERYNFWTTKKDIILKKIIKEYWGKDYLDFKTKEEAVNSFNTFTMNILFDILFFHRELKGAELREKWNIFLNFRLNH</sequence>
<dbReference type="PROSITE" id="PS01081">
    <property type="entry name" value="HTH_TETR_1"/>
    <property type="match status" value="1"/>
</dbReference>
<dbReference type="PROSITE" id="PS50977">
    <property type="entry name" value="HTH_TETR_2"/>
    <property type="match status" value="1"/>
</dbReference>
<feature type="DNA-binding region" description="H-T-H motif" evidence="2">
    <location>
        <begin position="26"/>
        <end position="45"/>
    </location>
</feature>
<reference evidence="4 5" key="1">
    <citation type="submission" date="2021-06" db="EMBL/GenBank/DDBJ databases">
        <authorList>
            <person name="Sun Q."/>
            <person name="Li D."/>
        </authorList>
    </citation>
    <scope>NUCLEOTIDE SEQUENCE [LARGE SCALE GENOMIC DNA]</scope>
    <source>
        <strain evidence="4 5">MSJ-4</strain>
    </source>
</reference>
<accession>A0ABS6F0C2</accession>
<dbReference type="InterPro" id="IPR050624">
    <property type="entry name" value="HTH-type_Tx_Regulator"/>
</dbReference>
<comment type="caution">
    <text evidence="4">The sequence shown here is derived from an EMBL/GenBank/DDBJ whole genome shotgun (WGS) entry which is preliminary data.</text>
</comment>
<name>A0ABS6F0C2_9CLOT</name>
<evidence type="ECO:0000313" key="4">
    <source>
        <dbReference type="EMBL" id="MBU5591944.1"/>
    </source>
</evidence>
<proteinExistence type="predicted"/>
<organism evidence="4 5">
    <name type="scientific">Clostridium simiarum</name>
    <dbReference type="NCBI Taxonomy" id="2841506"/>
    <lineage>
        <taxon>Bacteria</taxon>
        <taxon>Bacillati</taxon>
        <taxon>Bacillota</taxon>
        <taxon>Clostridia</taxon>
        <taxon>Eubacteriales</taxon>
        <taxon>Clostridiaceae</taxon>
        <taxon>Clostridium</taxon>
    </lineage>
</organism>
<dbReference type="InterPro" id="IPR001647">
    <property type="entry name" value="HTH_TetR"/>
</dbReference>
<feature type="domain" description="HTH tetR-type" evidence="3">
    <location>
        <begin position="3"/>
        <end position="63"/>
    </location>
</feature>
<keyword evidence="1 2" id="KW-0238">DNA-binding</keyword>
<gene>
    <name evidence="4" type="ORF">KQI89_09205</name>
</gene>
<evidence type="ECO:0000256" key="1">
    <source>
        <dbReference type="ARBA" id="ARBA00023125"/>
    </source>
</evidence>
<protein>
    <submittedName>
        <fullName evidence="4">TetR/AcrR family transcriptional regulator</fullName>
    </submittedName>
</protein>
<dbReference type="RefSeq" id="WP_216456853.1">
    <property type="nucleotide sequence ID" value="NZ_JAHLQL010000002.1"/>
</dbReference>
<dbReference type="PANTHER" id="PTHR43479">
    <property type="entry name" value="ACREF/ENVCD OPERON REPRESSOR-RELATED"/>
    <property type="match status" value="1"/>
</dbReference>
<dbReference type="InterPro" id="IPR023772">
    <property type="entry name" value="DNA-bd_HTH_TetR-type_CS"/>
</dbReference>
<dbReference type="Pfam" id="PF00440">
    <property type="entry name" value="TetR_N"/>
    <property type="match status" value="1"/>
</dbReference>
<keyword evidence="5" id="KW-1185">Reference proteome</keyword>
<evidence type="ECO:0000256" key="2">
    <source>
        <dbReference type="PROSITE-ProRule" id="PRU00335"/>
    </source>
</evidence>
<dbReference type="PANTHER" id="PTHR43479:SF11">
    <property type="entry name" value="ACREF_ENVCD OPERON REPRESSOR-RELATED"/>
    <property type="match status" value="1"/>
</dbReference>
<dbReference type="EMBL" id="JAHLQL010000002">
    <property type="protein sequence ID" value="MBU5591944.1"/>
    <property type="molecule type" value="Genomic_DNA"/>
</dbReference>
<dbReference type="Proteomes" id="UP000736583">
    <property type="component" value="Unassembled WGS sequence"/>
</dbReference>